<dbReference type="InterPro" id="IPR003121">
    <property type="entry name" value="SWIB_MDM2_domain"/>
</dbReference>
<proteinExistence type="predicted"/>
<feature type="domain" description="DM2" evidence="2">
    <location>
        <begin position="473"/>
        <end position="552"/>
    </location>
</feature>
<name>A0A5A7P8K1_STRAF</name>
<dbReference type="InterPro" id="IPR036885">
    <property type="entry name" value="SWIB_MDM2_dom_sf"/>
</dbReference>
<dbReference type="EMBL" id="BKCP01003335">
    <property type="protein sequence ID" value="GER29001.1"/>
    <property type="molecule type" value="Genomic_DNA"/>
</dbReference>
<organism evidence="3 4">
    <name type="scientific">Striga asiatica</name>
    <name type="common">Asiatic witchweed</name>
    <name type="synonym">Buchnera asiatica</name>
    <dbReference type="NCBI Taxonomy" id="4170"/>
    <lineage>
        <taxon>Eukaryota</taxon>
        <taxon>Viridiplantae</taxon>
        <taxon>Streptophyta</taxon>
        <taxon>Embryophyta</taxon>
        <taxon>Tracheophyta</taxon>
        <taxon>Spermatophyta</taxon>
        <taxon>Magnoliopsida</taxon>
        <taxon>eudicotyledons</taxon>
        <taxon>Gunneridae</taxon>
        <taxon>Pentapetalae</taxon>
        <taxon>asterids</taxon>
        <taxon>lamiids</taxon>
        <taxon>Lamiales</taxon>
        <taxon>Orobanchaceae</taxon>
        <taxon>Buchnereae</taxon>
        <taxon>Striga</taxon>
    </lineage>
</organism>
<sequence length="552" mass="62054">MEMEVVEGAGEELHDFILLSEDPEPAMESPHSSISSRVEDYSNKVGQKSLTVSAFTSTGGITGARGIAEKESEGMHIWASCADFATDFEEALLLVVRRGREEAEGKNWQSSRTTPRAQHRIDPPTLNPVTAEAGDRGVSCQEEGDERTRSSPTPWCRAVPQQRSTKRQGRLSKSERWVSHMFHPYKDTEAERNIVRMKNASLGGRGPNASEEVSRYATFYWQGGRRRTNFQPLGVFDVTMTEFSLMLVFIFLYKSPTCLIGVWLDLLKQAIKASRVKDPKPIGSSKKCFQVRKKQKIGSPTRETTQREQLKLKSKRNQVVLRPLRMWTEVKAHENALVLVRSSLQDNQENSVKLKAENAILHTENTQLKAQLVQLITSCPSVRLKLARRTWPPSRPQICGVTLLRILLYCCTRMAASLGVFSSIFPANTAPLARLSPTAVRLVPTNLRPMRTVTIVAAASKAAVEKKKREPKGIMKPQRVSPEMQAFLGGTTEIPRTQALKEIWAYIKQHNLQDPADKKVIVCDEKLKKIFGGRERVGFLEIARLISPHFLK</sequence>
<dbReference type="AlphaFoldDB" id="A0A5A7P8K1"/>
<dbReference type="SMART" id="SM00151">
    <property type="entry name" value="SWIB"/>
    <property type="match status" value="1"/>
</dbReference>
<dbReference type="OrthoDB" id="10251073at2759"/>
<dbReference type="PANTHER" id="PTHR13844">
    <property type="entry name" value="SWI/SNF-RELATED MATRIX-ASSOCIATED ACTIN-DEPENDENT REGULATOR OF CHROMATIN SUBFAMILY D"/>
    <property type="match status" value="1"/>
</dbReference>
<evidence type="ECO:0000313" key="3">
    <source>
        <dbReference type="EMBL" id="GER29001.1"/>
    </source>
</evidence>
<dbReference type="Pfam" id="PF02201">
    <property type="entry name" value="SWIB"/>
    <property type="match status" value="1"/>
</dbReference>
<feature type="compositionally biased region" description="Polar residues" evidence="1">
    <location>
        <begin position="107"/>
        <end position="116"/>
    </location>
</feature>
<dbReference type="PROSITE" id="PS51925">
    <property type="entry name" value="SWIB_MDM2"/>
    <property type="match status" value="1"/>
</dbReference>
<evidence type="ECO:0000256" key="1">
    <source>
        <dbReference type="SAM" id="MobiDB-lite"/>
    </source>
</evidence>
<dbReference type="Gene3D" id="1.10.245.10">
    <property type="entry name" value="SWIB/MDM2 domain"/>
    <property type="match status" value="1"/>
</dbReference>
<reference evidence="4" key="1">
    <citation type="journal article" date="2019" name="Curr. Biol.">
        <title>Genome Sequence of Striga asiatica Provides Insight into the Evolution of Plant Parasitism.</title>
        <authorList>
            <person name="Yoshida S."/>
            <person name="Kim S."/>
            <person name="Wafula E.K."/>
            <person name="Tanskanen J."/>
            <person name="Kim Y.M."/>
            <person name="Honaas L."/>
            <person name="Yang Z."/>
            <person name="Spallek T."/>
            <person name="Conn C.E."/>
            <person name="Ichihashi Y."/>
            <person name="Cheong K."/>
            <person name="Cui S."/>
            <person name="Der J.P."/>
            <person name="Gundlach H."/>
            <person name="Jiao Y."/>
            <person name="Hori C."/>
            <person name="Ishida J.K."/>
            <person name="Kasahara H."/>
            <person name="Kiba T."/>
            <person name="Kim M.S."/>
            <person name="Koo N."/>
            <person name="Laohavisit A."/>
            <person name="Lee Y.H."/>
            <person name="Lumba S."/>
            <person name="McCourt P."/>
            <person name="Mortimer J.C."/>
            <person name="Mutuku J.M."/>
            <person name="Nomura T."/>
            <person name="Sasaki-Sekimoto Y."/>
            <person name="Seto Y."/>
            <person name="Wang Y."/>
            <person name="Wakatake T."/>
            <person name="Sakakibara H."/>
            <person name="Demura T."/>
            <person name="Yamaguchi S."/>
            <person name="Yoneyama K."/>
            <person name="Manabe R.I."/>
            <person name="Nelson D.C."/>
            <person name="Schulman A.H."/>
            <person name="Timko M.P."/>
            <person name="dePamphilis C.W."/>
            <person name="Choi D."/>
            <person name="Shirasu K."/>
        </authorList>
    </citation>
    <scope>NUCLEOTIDE SEQUENCE [LARGE SCALE GENOMIC DNA]</scope>
    <source>
        <strain evidence="4">cv. UVA1</strain>
    </source>
</reference>
<dbReference type="InterPro" id="IPR019835">
    <property type="entry name" value="SWIB_domain"/>
</dbReference>
<protein>
    <submittedName>
        <fullName evidence="3">SWIB/MDM2 domain superfamily protein</fullName>
    </submittedName>
</protein>
<dbReference type="SUPFAM" id="SSF47592">
    <property type="entry name" value="SWIB/MDM2 domain"/>
    <property type="match status" value="1"/>
</dbReference>
<comment type="caution">
    <text evidence="3">The sequence shown here is derived from an EMBL/GenBank/DDBJ whole genome shotgun (WGS) entry which is preliminary data.</text>
</comment>
<accession>A0A5A7P8K1</accession>
<feature type="region of interest" description="Disordered" evidence="1">
    <location>
        <begin position="103"/>
        <end position="172"/>
    </location>
</feature>
<keyword evidence="4" id="KW-1185">Reference proteome</keyword>
<gene>
    <name evidence="3" type="ORF">STAS_04828</name>
</gene>
<evidence type="ECO:0000313" key="4">
    <source>
        <dbReference type="Proteomes" id="UP000325081"/>
    </source>
</evidence>
<dbReference type="CDD" id="cd10567">
    <property type="entry name" value="SWIB-MDM2_like"/>
    <property type="match status" value="1"/>
</dbReference>
<evidence type="ECO:0000259" key="2">
    <source>
        <dbReference type="PROSITE" id="PS51925"/>
    </source>
</evidence>
<dbReference type="Proteomes" id="UP000325081">
    <property type="component" value="Unassembled WGS sequence"/>
</dbReference>